<protein>
    <submittedName>
        <fullName evidence="1">Uncharacterized protein</fullName>
    </submittedName>
</protein>
<accession>A0A162CE29</accession>
<sequence>MDQEATSFASNVSRFRISNRPVLRSGMFWVTTDKQMFVPHRNLPYVTFIVADSDCNYGLLSHAYQELPTWFTSLKTIIFKSFQICYGRRTADDGGEEVTKQIRTSYISFEVHTTRFEQFKVALYHRAEPKRSMH</sequence>
<proteinExistence type="predicted"/>
<dbReference type="EMBL" id="LRGB01000944">
    <property type="protein sequence ID" value="KZS14672.1"/>
    <property type="molecule type" value="Genomic_DNA"/>
</dbReference>
<organism evidence="1 2">
    <name type="scientific">Daphnia magna</name>
    <dbReference type="NCBI Taxonomy" id="35525"/>
    <lineage>
        <taxon>Eukaryota</taxon>
        <taxon>Metazoa</taxon>
        <taxon>Ecdysozoa</taxon>
        <taxon>Arthropoda</taxon>
        <taxon>Crustacea</taxon>
        <taxon>Branchiopoda</taxon>
        <taxon>Diplostraca</taxon>
        <taxon>Cladocera</taxon>
        <taxon>Anomopoda</taxon>
        <taxon>Daphniidae</taxon>
        <taxon>Daphnia</taxon>
    </lineage>
</organism>
<evidence type="ECO:0000313" key="1">
    <source>
        <dbReference type="EMBL" id="KZS14672.1"/>
    </source>
</evidence>
<gene>
    <name evidence="1" type="ORF">APZ42_020043</name>
</gene>
<evidence type="ECO:0000313" key="2">
    <source>
        <dbReference type="Proteomes" id="UP000076858"/>
    </source>
</evidence>
<reference evidence="1 2" key="1">
    <citation type="submission" date="2016-03" db="EMBL/GenBank/DDBJ databases">
        <title>EvidentialGene: Evidence-directed Construction of Genes on Genomes.</title>
        <authorList>
            <person name="Gilbert D.G."/>
            <person name="Choi J.-H."/>
            <person name="Mockaitis K."/>
            <person name="Colbourne J."/>
            <person name="Pfrender M."/>
        </authorList>
    </citation>
    <scope>NUCLEOTIDE SEQUENCE [LARGE SCALE GENOMIC DNA]</scope>
    <source>
        <strain evidence="1 2">Xinb3</strain>
        <tissue evidence="1">Complete organism</tissue>
    </source>
</reference>
<dbReference type="Proteomes" id="UP000076858">
    <property type="component" value="Unassembled WGS sequence"/>
</dbReference>
<comment type="caution">
    <text evidence="1">The sequence shown here is derived from an EMBL/GenBank/DDBJ whole genome shotgun (WGS) entry which is preliminary data.</text>
</comment>
<dbReference type="AlphaFoldDB" id="A0A162CE29"/>
<name>A0A162CE29_9CRUS</name>
<keyword evidence="2" id="KW-1185">Reference proteome</keyword>